<gene>
    <name evidence="2" type="ORF">DAI18_01405</name>
</gene>
<keyword evidence="1" id="KW-0472">Membrane</keyword>
<evidence type="ECO:0000256" key="1">
    <source>
        <dbReference type="SAM" id="Phobius"/>
    </source>
</evidence>
<name>A0A2U3THF6_9NEIS</name>
<feature type="transmembrane region" description="Helical" evidence="1">
    <location>
        <begin position="41"/>
        <end position="65"/>
    </location>
</feature>
<protein>
    <submittedName>
        <fullName evidence="2">Uncharacterized protein</fullName>
    </submittedName>
</protein>
<keyword evidence="1" id="KW-0812">Transmembrane</keyword>
<reference evidence="2 3" key="1">
    <citation type="submission" date="2018-04" db="EMBL/GenBank/DDBJ databases">
        <title>Denitrifier Microvirgula.</title>
        <authorList>
            <person name="Anderson E."/>
            <person name="Jang J."/>
            <person name="Ishii S."/>
        </authorList>
    </citation>
    <scope>NUCLEOTIDE SEQUENCE [LARGE SCALE GENOMIC DNA]</scope>
    <source>
        <strain evidence="2 3">BE2.4</strain>
    </source>
</reference>
<keyword evidence="3" id="KW-1185">Reference proteome</keyword>
<evidence type="ECO:0000313" key="3">
    <source>
        <dbReference type="Proteomes" id="UP000244173"/>
    </source>
</evidence>
<dbReference type="Proteomes" id="UP000244173">
    <property type="component" value="Chromosome"/>
</dbReference>
<dbReference type="RefSeq" id="WP_107888582.1">
    <property type="nucleotide sequence ID" value="NZ_CP028519.1"/>
</dbReference>
<proteinExistence type="predicted"/>
<sequence length="69" mass="7130">MGYRRVATLPSAIGTGLYLGASLEAGRVWGTPDGLTQRNRWIPAGSVFAVADSLLGPFFIGLGYADGGS</sequence>
<organism evidence="2 3">
    <name type="scientific">Microvirgula aerodenitrificans</name>
    <dbReference type="NCBI Taxonomy" id="57480"/>
    <lineage>
        <taxon>Bacteria</taxon>
        <taxon>Pseudomonadati</taxon>
        <taxon>Pseudomonadota</taxon>
        <taxon>Betaproteobacteria</taxon>
        <taxon>Neisseriales</taxon>
        <taxon>Aquaspirillaceae</taxon>
        <taxon>Microvirgula</taxon>
    </lineage>
</organism>
<dbReference type="EMBL" id="CP028519">
    <property type="protein sequence ID" value="AVY92846.1"/>
    <property type="molecule type" value="Genomic_DNA"/>
</dbReference>
<dbReference type="KEGG" id="maer:DAI18_01405"/>
<keyword evidence="1" id="KW-1133">Transmembrane helix</keyword>
<evidence type="ECO:0000313" key="2">
    <source>
        <dbReference type="EMBL" id="AVY92846.1"/>
    </source>
</evidence>
<accession>A0A2U3THF6</accession>
<dbReference type="OrthoDB" id="5290098at2"/>
<dbReference type="AlphaFoldDB" id="A0A2U3THF6"/>